<evidence type="ECO:0000256" key="2">
    <source>
        <dbReference type="ARBA" id="ARBA00012962"/>
    </source>
</evidence>
<dbReference type="InterPro" id="IPR013708">
    <property type="entry name" value="Shikimate_DH-bd_N"/>
</dbReference>
<dbReference type="NCBIfam" id="TIGR00507">
    <property type="entry name" value="aroE"/>
    <property type="match status" value="1"/>
</dbReference>
<dbReference type="EMBL" id="JBBYXI010000001">
    <property type="protein sequence ID" value="MEN3929626.1"/>
    <property type="molecule type" value="Genomic_DNA"/>
</dbReference>
<keyword evidence="6 8" id="KW-0057">Aromatic amino acid biosynthesis</keyword>
<reference evidence="12 13" key="1">
    <citation type="submission" date="2024-04" db="EMBL/GenBank/DDBJ databases">
        <title>A novel species isolated from cricket.</title>
        <authorList>
            <person name="Wang H.-C."/>
        </authorList>
    </citation>
    <scope>NUCLEOTIDE SEQUENCE [LARGE SCALE GENOMIC DNA]</scope>
    <source>
        <strain evidence="12 13">WL0021</strain>
    </source>
</reference>
<evidence type="ECO:0000256" key="1">
    <source>
        <dbReference type="ARBA" id="ARBA00004871"/>
    </source>
</evidence>
<dbReference type="CDD" id="cd01065">
    <property type="entry name" value="NAD_bind_Shikimate_DH"/>
    <property type="match status" value="1"/>
</dbReference>
<evidence type="ECO:0000256" key="5">
    <source>
        <dbReference type="ARBA" id="ARBA00023002"/>
    </source>
</evidence>
<feature type="active site" description="Proton acceptor" evidence="8">
    <location>
        <position position="68"/>
    </location>
</feature>
<feature type="binding site" evidence="8">
    <location>
        <position position="64"/>
    </location>
    <ligand>
        <name>shikimate</name>
        <dbReference type="ChEBI" id="CHEBI:36208"/>
    </ligand>
</feature>
<keyword evidence="4 8" id="KW-0521">NADP</keyword>
<sequence length="280" mass="31011">MTDIRKAFVTGYPVKHSRSPLIHNHWLKLHGIEGSYEKVEIEPSHFSDLIKRIRNGEFIGGNVTIPHKEAAYLSADVLTDRARRLKAVNTLWMQDGKLWGDNTDIIGFTANLDQALGKDWHQDITHALVVGAGGASRAVVAGLLSYEGMQVTIINRTEEKARSLAEFNPDRISVAPWSDMARETERAGVVVNTTSLGMVGYPPLDIDFSRCGSQTIVTDIVYIPLITPMLKQAQALSLRTVDGLGMLLHQAVPGFSKWFGITPQVTPELREIILRDIGEM</sequence>
<feature type="binding site" evidence="8">
    <location>
        <begin position="17"/>
        <end position="19"/>
    </location>
    <ligand>
        <name>shikimate</name>
        <dbReference type="ChEBI" id="CHEBI:36208"/>
    </ligand>
</feature>
<gene>
    <name evidence="8" type="primary">aroE</name>
    <name evidence="12" type="ORF">WJT86_00960</name>
</gene>
<comment type="function">
    <text evidence="8">Involved in the biosynthesis of the chorismate, which leads to the biosynthesis of aromatic amino acids. Catalyzes the reversible NADPH linked reduction of 3-dehydroshikimate (DHSA) to yield shikimate (SA).</text>
</comment>
<dbReference type="InterPro" id="IPR006151">
    <property type="entry name" value="Shikm_DH/Glu-tRNA_Rdtase"/>
</dbReference>
<organism evidence="12 13">
    <name type="scientific">Hohaiivirga grylli</name>
    <dbReference type="NCBI Taxonomy" id="3133970"/>
    <lineage>
        <taxon>Bacteria</taxon>
        <taxon>Pseudomonadati</taxon>
        <taxon>Pseudomonadota</taxon>
        <taxon>Alphaproteobacteria</taxon>
        <taxon>Hyphomicrobiales</taxon>
        <taxon>Methylobacteriaceae</taxon>
        <taxon>Hohaiivirga</taxon>
    </lineage>
</organism>
<dbReference type="InterPro" id="IPR011342">
    <property type="entry name" value="Shikimate_DH"/>
</dbReference>
<evidence type="ECO:0000259" key="9">
    <source>
        <dbReference type="Pfam" id="PF01488"/>
    </source>
</evidence>
<dbReference type="EC" id="1.1.1.25" evidence="2 8"/>
<dbReference type="PANTHER" id="PTHR21089:SF1">
    <property type="entry name" value="BIFUNCTIONAL 3-DEHYDROQUINATE DEHYDRATASE_SHIKIMATE DEHYDROGENASE, CHLOROPLASTIC"/>
    <property type="match status" value="1"/>
</dbReference>
<feature type="binding site" evidence="8">
    <location>
        <begin position="155"/>
        <end position="160"/>
    </location>
    <ligand>
        <name>NADP(+)</name>
        <dbReference type="ChEBI" id="CHEBI:58349"/>
    </ligand>
</feature>
<feature type="binding site" evidence="8">
    <location>
        <position position="222"/>
    </location>
    <ligand>
        <name>shikimate</name>
        <dbReference type="ChEBI" id="CHEBI:36208"/>
    </ligand>
</feature>
<evidence type="ECO:0000256" key="8">
    <source>
        <dbReference type="HAMAP-Rule" id="MF_00222"/>
    </source>
</evidence>
<feature type="domain" description="Quinate/shikimate 5-dehydrogenase/glutamyl-tRNA reductase" evidence="9">
    <location>
        <begin position="125"/>
        <end position="196"/>
    </location>
</feature>
<dbReference type="GO" id="GO:0004764">
    <property type="term" value="F:shikimate 3-dehydrogenase (NADP+) activity"/>
    <property type="evidence" value="ECO:0007669"/>
    <property type="project" value="UniProtKB-EC"/>
</dbReference>
<dbReference type="Pfam" id="PF01488">
    <property type="entry name" value="Shikimate_DH"/>
    <property type="match status" value="1"/>
</dbReference>
<dbReference type="NCBIfam" id="NF001312">
    <property type="entry name" value="PRK00258.1-4"/>
    <property type="match status" value="1"/>
</dbReference>
<feature type="binding site" evidence="8">
    <location>
        <begin position="131"/>
        <end position="135"/>
    </location>
    <ligand>
        <name>NADP(+)</name>
        <dbReference type="ChEBI" id="CHEBI:58349"/>
    </ligand>
</feature>
<evidence type="ECO:0000256" key="3">
    <source>
        <dbReference type="ARBA" id="ARBA00022605"/>
    </source>
</evidence>
<dbReference type="PANTHER" id="PTHR21089">
    <property type="entry name" value="SHIKIMATE DEHYDROGENASE"/>
    <property type="match status" value="1"/>
</dbReference>
<evidence type="ECO:0000313" key="12">
    <source>
        <dbReference type="EMBL" id="MEN3929626.1"/>
    </source>
</evidence>
<evidence type="ECO:0000256" key="7">
    <source>
        <dbReference type="ARBA" id="ARBA00049442"/>
    </source>
</evidence>
<dbReference type="Gene3D" id="3.40.50.720">
    <property type="entry name" value="NAD(P)-binding Rossmann-like Domain"/>
    <property type="match status" value="1"/>
</dbReference>
<dbReference type="Proteomes" id="UP001418637">
    <property type="component" value="Unassembled WGS sequence"/>
</dbReference>
<dbReference type="Pfam" id="PF18317">
    <property type="entry name" value="SDH_C"/>
    <property type="match status" value="1"/>
</dbReference>
<comment type="subunit">
    <text evidence="8">Homodimer.</text>
</comment>
<dbReference type="RefSeq" id="WP_346335623.1">
    <property type="nucleotide sequence ID" value="NZ_JBBYXI010000001.1"/>
</dbReference>
<comment type="similarity">
    <text evidence="8">Belongs to the shikimate dehydrogenase family.</text>
</comment>
<evidence type="ECO:0000313" key="13">
    <source>
        <dbReference type="Proteomes" id="UP001418637"/>
    </source>
</evidence>
<keyword evidence="5 8" id="KW-0560">Oxidoreductase</keyword>
<dbReference type="InterPro" id="IPR041121">
    <property type="entry name" value="SDH_C"/>
</dbReference>
<feature type="binding site" evidence="8">
    <location>
        <position position="243"/>
    </location>
    <ligand>
        <name>NADP(+)</name>
        <dbReference type="ChEBI" id="CHEBI:58349"/>
    </ligand>
</feature>
<dbReference type="HAMAP" id="MF_00222">
    <property type="entry name" value="Shikimate_DH_AroE"/>
    <property type="match status" value="1"/>
</dbReference>
<comment type="pathway">
    <text evidence="1 8">Metabolic intermediate biosynthesis; chorismate biosynthesis; chorismate from D-erythrose 4-phosphate and phosphoenolpyruvate: step 4/7.</text>
</comment>
<dbReference type="SUPFAM" id="SSF51735">
    <property type="entry name" value="NAD(P)-binding Rossmann-fold domains"/>
    <property type="match status" value="1"/>
</dbReference>
<dbReference type="Pfam" id="PF08501">
    <property type="entry name" value="Shikimate_dh_N"/>
    <property type="match status" value="1"/>
</dbReference>
<feature type="binding site" evidence="8">
    <location>
        <position position="80"/>
    </location>
    <ligand>
        <name>NADP(+)</name>
        <dbReference type="ChEBI" id="CHEBI:58349"/>
    </ligand>
</feature>
<accession>A0ABV0BH79</accession>
<comment type="catalytic activity">
    <reaction evidence="7 8">
        <text>shikimate + NADP(+) = 3-dehydroshikimate + NADPH + H(+)</text>
        <dbReference type="Rhea" id="RHEA:17737"/>
        <dbReference type="ChEBI" id="CHEBI:15378"/>
        <dbReference type="ChEBI" id="CHEBI:16630"/>
        <dbReference type="ChEBI" id="CHEBI:36208"/>
        <dbReference type="ChEBI" id="CHEBI:57783"/>
        <dbReference type="ChEBI" id="CHEBI:58349"/>
        <dbReference type="EC" id="1.1.1.25"/>
    </reaction>
</comment>
<keyword evidence="3 8" id="KW-0028">Amino-acid biosynthesis</keyword>
<feature type="binding site" evidence="8">
    <location>
        <position position="104"/>
    </location>
    <ligand>
        <name>shikimate</name>
        <dbReference type="ChEBI" id="CHEBI:36208"/>
    </ligand>
</feature>
<feature type="domain" description="SDH C-terminal" evidence="11">
    <location>
        <begin position="243"/>
        <end position="265"/>
    </location>
</feature>
<protein>
    <recommendedName>
        <fullName evidence="2 8">Shikimate dehydrogenase (NADP(+))</fullName>
        <shortName evidence="8">SDH</shortName>
        <ecNumber evidence="2 8">1.1.1.25</ecNumber>
    </recommendedName>
</protein>
<proteinExistence type="inferred from homology"/>
<comment type="caution">
    <text evidence="12">The sequence shown here is derived from an EMBL/GenBank/DDBJ whole genome shotgun (WGS) entry which is preliminary data.</text>
</comment>
<dbReference type="InterPro" id="IPR022893">
    <property type="entry name" value="Shikimate_DH_fam"/>
</dbReference>
<name>A0ABV0BH79_9HYPH</name>
<dbReference type="InterPro" id="IPR036291">
    <property type="entry name" value="NAD(P)-bd_dom_sf"/>
</dbReference>
<dbReference type="Gene3D" id="3.40.50.10860">
    <property type="entry name" value="Leucine Dehydrogenase, chain A, domain 1"/>
    <property type="match status" value="1"/>
</dbReference>
<feature type="binding site" evidence="8">
    <location>
        <position position="89"/>
    </location>
    <ligand>
        <name>shikimate</name>
        <dbReference type="ChEBI" id="CHEBI:36208"/>
    </ligand>
</feature>
<evidence type="ECO:0000256" key="4">
    <source>
        <dbReference type="ARBA" id="ARBA00022857"/>
    </source>
</evidence>
<dbReference type="InterPro" id="IPR046346">
    <property type="entry name" value="Aminoacid_DH-like_N_sf"/>
</dbReference>
<feature type="domain" description="Shikimate dehydrogenase substrate binding N-terminal" evidence="10">
    <location>
        <begin position="9"/>
        <end position="91"/>
    </location>
</feature>
<evidence type="ECO:0000256" key="6">
    <source>
        <dbReference type="ARBA" id="ARBA00023141"/>
    </source>
</evidence>
<feature type="binding site" evidence="8">
    <location>
        <position position="220"/>
    </location>
    <ligand>
        <name>NADP(+)</name>
        <dbReference type="ChEBI" id="CHEBI:58349"/>
    </ligand>
</feature>
<keyword evidence="13" id="KW-1185">Reference proteome</keyword>
<dbReference type="SUPFAM" id="SSF53223">
    <property type="entry name" value="Aminoacid dehydrogenase-like, N-terminal domain"/>
    <property type="match status" value="1"/>
</dbReference>
<evidence type="ECO:0000259" key="11">
    <source>
        <dbReference type="Pfam" id="PF18317"/>
    </source>
</evidence>
<feature type="binding site" evidence="8">
    <location>
        <position position="250"/>
    </location>
    <ligand>
        <name>shikimate</name>
        <dbReference type="ChEBI" id="CHEBI:36208"/>
    </ligand>
</feature>
<evidence type="ECO:0000259" key="10">
    <source>
        <dbReference type="Pfam" id="PF08501"/>
    </source>
</evidence>